<dbReference type="Proteomes" id="UP001431963">
    <property type="component" value="Unassembled WGS sequence"/>
</dbReference>
<dbReference type="RefSeq" id="WP_335425036.1">
    <property type="nucleotide sequence ID" value="NZ_JBALHR010000015.1"/>
</dbReference>
<dbReference type="PROSITE" id="PS50928">
    <property type="entry name" value="ABC_TM1"/>
    <property type="match status" value="1"/>
</dbReference>
<keyword evidence="4 7" id="KW-0812">Transmembrane</keyword>
<keyword evidence="2 7" id="KW-0813">Transport</keyword>
<comment type="similarity">
    <text evidence="7">Belongs to the binding-protein-dependent transport system permease family.</text>
</comment>
<evidence type="ECO:0000256" key="3">
    <source>
        <dbReference type="ARBA" id="ARBA00022475"/>
    </source>
</evidence>
<feature type="transmembrane region" description="Helical" evidence="7">
    <location>
        <begin position="232"/>
        <end position="258"/>
    </location>
</feature>
<comment type="subcellular location">
    <subcellularLocation>
        <location evidence="1 7">Cell membrane</location>
        <topology evidence="1 7">Multi-pass membrane protein</topology>
    </subcellularLocation>
</comment>
<accession>A0ABU8BZ73</accession>
<evidence type="ECO:0000256" key="1">
    <source>
        <dbReference type="ARBA" id="ARBA00004651"/>
    </source>
</evidence>
<dbReference type="EMBL" id="JBALHR010000015">
    <property type="protein sequence ID" value="MEH7830010.1"/>
    <property type="molecule type" value="Genomic_DNA"/>
</dbReference>
<feature type="transmembrane region" description="Helical" evidence="7">
    <location>
        <begin position="278"/>
        <end position="300"/>
    </location>
</feature>
<evidence type="ECO:0000256" key="6">
    <source>
        <dbReference type="ARBA" id="ARBA00023136"/>
    </source>
</evidence>
<dbReference type="Pfam" id="PF19300">
    <property type="entry name" value="BPD_transp_1_N"/>
    <property type="match status" value="1"/>
</dbReference>
<keyword evidence="5 7" id="KW-1133">Transmembrane helix</keyword>
<name>A0ABU8BZ73_9RHOB</name>
<evidence type="ECO:0000313" key="10">
    <source>
        <dbReference type="Proteomes" id="UP001431963"/>
    </source>
</evidence>
<keyword evidence="6 7" id="KW-0472">Membrane</keyword>
<evidence type="ECO:0000256" key="5">
    <source>
        <dbReference type="ARBA" id="ARBA00022989"/>
    </source>
</evidence>
<protein>
    <submittedName>
        <fullName evidence="9">ABC transporter permease</fullName>
    </submittedName>
</protein>
<keyword evidence="3" id="KW-1003">Cell membrane</keyword>
<dbReference type="InterPro" id="IPR035906">
    <property type="entry name" value="MetI-like_sf"/>
</dbReference>
<dbReference type="CDD" id="cd06261">
    <property type="entry name" value="TM_PBP2"/>
    <property type="match status" value="1"/>
</dbReference>
<dbReference type="SUPFAM" id="SSF161098">
    <property type="entry name" value="MetI-like"/>
    <property type="match status" value="1"/>
</dbReference>
<evidence type="ECO:0000256" key="2">
    <source>
        <dbReference type="ARBA" id="ARBA00022448"/>
    </source>
</evidence>
<evidence type="ECO:0000313" key="9">
    <source>
        <dbReference type="EMBL" id="MEH7830010.1"/>
    </source>
</evidence>
<proteinExistence type="inferred from homology"/>
<gene>
    <name evidence="9" type="ORF">V6590_17805</name>
</gene>
<feature type="transmembrane region" description="Helical" evidence="7">
    <location>
        <begin position="9"/>
        <end position="30"/>
    </location>
</feature>
<sequence length="310" mass="33591">MARSILTRLLLMIPTFALVMIIIFVLVRLLPGDPALALAGDRASDAELATIREKLGLNDSLLTQFVLFIKATLSGDMGRSILMRAPVSAVIANKLPITIFLAVYSVGLSLLIAGPLAFVAALNRGRWPDTLIRTVFQIGLSMPVFYIGLVLLTFLAAKLRLFPVGGTGIGLFGQLYAMFLPAMAIAFYTSAIILRNLRSAIIEVLDADYVAFAKVKGLPPRVILGRHVLRNALISTVTLVGLSIGNLMSGTLVTETVFAVPGLGRLMLEAIFARDYPLIQGLTLTFAVLVSGVFLMTDLFQSWLDPRMRQ</sequence>
<comment type="caution">
    <text evidence="9">The sequence shown here is derived from an EMBL/GenBank/DDBJ whole genome shotgun (WGS) entry which is preliminary data.</text>
</comment>
<dbReference type="PANTHER" id="PTHR43163">
    <property type="entry name" value="DIPEPTIDE TRANSPORT SYSTEM PERMEASE PROTEIN DPPB-RELATED"/>
    <property type="match status" value="1"/>
</dbReference>
<reference evidence="9" key="1">
    <citation type="submission" date="2024-02" db="EMBL/GenBank/DDBJ databases">
        <title>Genome sequences of strain Gemmobacter sp. JM10B15.</title>
        <authorList>
            <person name="Zhang M."/>
        </authorList>
    </citation>
    <scope>NUCLEOTIDE SEQUENCE</scope>
    <source>
        <strain evidence="9">JM10B15</strain>
    </source>
</reference>
<dbReference type="PANTHER" id="PTHR43163:SF6">
    <property type="entry name" value="DIPEPTIDE TRANSPORT SYSTEM PERMEASE PROTEIN DPPB-RELATED"/>
    <property type="match status" value="1"/>
</dbReference>
<feature type="transmembrane region" description="Helical" evidence="7">
    <location>
        <begin position="97"/>
        <end position="122"/>
    </location>
</feature>
<dbReference type="Pfam" id="PF00528">
    <property type="entry name" value="BPD_transp_1"/>
    <property type="match status" value="1"/>
</dbReference>
<evidence type="ECO:0000256" key="4">
    <source>
        <dbReference type="ARBA" id="ARBA00022692"/>
    </source>
</evidence>
<feature type="transmembrane region" description="Helical" evidence="7">
    <location>
        <begin position="134"/>
        <end position="155"/>
    </location>
</feature>
<evidence type="ECO:0000259" key="8">
    <source>
        <dbReference type="PROSITE" id="PS50928"/>
    </source>
</evidence>
<dbReference type="InterPro" id="IPR045621">
    <property type="entry name" value="BPD_transp_1_N"/>
</dbReference>
<dbReference type="InterPro" id="IPR000515">
    <property type="entry name" value="MetI-like"/>
</dbReference>
<feature type="transmembrane region" description="Helical" evidence="7">
    <location>
        <begin position="175"/>
        <end position="194"/>
    </location>
</feature>
<keyword evidence="10" id="KW-1185">Reference proteome</keyword>
<organism evidence="9 10">
    <name type="scientific">Gemmobacter denitrificans</name>
    <dbReference type="NCBI Taxonomy" id="3123040"/>
    <lineage>
        <taxon>Bacteria</taxon>
        <taxon>Pseudomonadati</taxon>
        <taxon>Pseudomonadota</taxon>
        <taxon>Alphaproteobacteria</taxon>
        <taxon>Rhodobacterales</taxon>
        <taxon>Paracoccaceae</taxon>
        <taxon>Gemmobacter</taxon>
    </lineage>
</organism>
<evidence type="ECO:0000256" key="7">
    <source>
        <dbReference type="RuleBase" id="RU363032"/>
    </source>
</evidence>
<dbReference type="Gene3D" id="1.10.3720.10">
    <property type="entry name" value="MetI-like"/>
    <property type="match status" value="1"/>
</dbReference>
<feature type="domain" description="ABC transmembrane type-1" evidence="8">
    <location>
        <begin position="95"/>
        <end position="297"/>
    </location>
</feature>